<evidence type="ECO:0000256" key="1">
    <source>
        <dbReference type="ARBA" id="ARBA00004141"/>
    </source>
</evidence>
<evidence type="ECO:0000256" key="7">
    <source>
        <dbReference type="ARBA" id="ARBA00023136"/>
    </source>
</evidence>
<protein>
    <submittedName>
        <fullName evidence="10">Sodium-dependent neutral amino acid transporter SLC6A17</fullName>
    </submittedName>
</protein>
<evidence type="ECO:0000256" key="2">
    <source>
        <dbReference type="ARBA" id="ARBA00006459"/>
    </source>
</evidence>
<dbReference type="GO" id="GO:0043005">
    <property type="term" value="C:neuron projection"/>
    <property type="evidence" value="ECO:0007669"/>
    <property type="project" value="TreeGrafter"/>
</dbReference>
<dbReference type="EMBL" id="VSRR010003400">
    <property type="protein sequence ID" value="MPC35993.1"/>
    <property type="molecule type" value="Genomic_DNA"/>
</dbReference>
<feature type="transmembrane region" description="Helical" evidence="9">
    <location>
        <begin position="21"/>
        <end position="38"/>
    </location>
</feature>
<keyword evidence="5" id="KW-0769">Symport</keyword>
<feature type="transmembrane region" description="Helical" evidence="9">
    <location>
        <begin position="164"/>
        <end position="189"/>
    </location>
</feature>
<dbReference type="AlphaFoldDB" id="A0A5B7ESX1"/>
<feature type="binding site" evidence="8">
    <location>
        <position position="29"/>
    </location>
    <ligand>
        <name>Na(+)</name>
        <dbReference type="ChEBI" id="CHEBI:29101"/>
        <label>1</label>
    </ligand>
</feature>
<dbReference type="PANTHER" id="PTHR11616:SF326">
    <property type="entry name" value="SODIUM-DEPENDENT TRANSPORTER SNF-5"/>
    <property type="match status" value="1"/>
</dbReference>
<dbReference type="GO" id="GO:0005332">
    <property type="term" value="F:gamma-aminobutyric acid:sodium:chloride symporter activity"/>
    <property type="evidence" value="ECO:0007669"/>
    <property type="project" value="TreeGrafter"/>
</dbReference>
<feature type="transmembrane region" description="Helical" evidence="9">
    <location>
        <begin position="132"/>
        <end position="152"/>
    </location>
</feature>
<keyword evidence="11" id="KW-1185">Reference proteome</keyword>
<feature type="transmembrane region" description="Helical" evidence="9">
    <location>
        <begin position="50"/>
        <end position="70"/>
    </location>
</feature>
<dbReference type="OrthoDB" id="6376987at2759"/>
<dbReference type="InterPro" id="IPR000175">
    <property type="entry name" value="Na/ntran_symport"/>
</dbReference>
<gene>
    <name evidence="10" type="primary">Slc6a17</name>
    <name evidence="10" type="ORF">E2C01_029433</name>
</gene>
<comment type="caution">
    <text evidence="10">The sequence shown here is derived from an EMBL/GenBank/DDBJ whole genome shotgun (WGS) entry which is preliminary data.</text>
</comment>
<dbReference type="InterPro" id="IPR037272">
    <property type="entry name" value="SNS_sf"/>
</dbReference>
<feature type="binding site" evidence="8">
    <location>
        <position position="36"/>
    </location>
    <ligand>
        <name>Na(+)</name>
        <dbReference type="ChEBI" id="CHEBI:29101"/>
        <label>1</label>
    </ligand>
</feature>
<feature type="binding site" evidence="8">
    <location>
        <position position="32"/>
    </location>
    <ligand>
        <name>Na(+)</name>
        <dbReference type="ChEBI" id="CHEBI:29101"/>
        <label>1</label>
    </ligand>
</feature>
<dbReference type="GO" id="GO:0005886">
    <property type="term" value="C:plasma membrane"/>
    <property type="evidence" value="ECO:0007669"/>
    <property type="project" value="TreeGrafter"/>
</dbReference>
<dbReference type="Proteomes" id="UP000324222">
    <property type="component" value="Unassembled WGS sequence"/>
</dbReference>
<accession>A0A5B7ESX1</accession>
<keyword evidence="3" id="KW-0813">Transport</keyword>
<dbReference type="GO" id="GO:0046872">
    <property type="term" value="F:metal ion binding"/>
    <property type="evidence" value="ECO:0007669"/>
    <property type="project" value="UniProtKB-KW"/>
</dbReference>
<evidence type="ECO:0000256" key="6">
    <source>
        <dbReference type="ARBA" id="ARBA00022989"/>
    </source>
</evidence>
<name>A0A5B7ESX1_PORTR</name>
<dbReference type="Pfam" id="PF00209">
    <property type="entry name" value="SNF"/>
    <property type="match status" value="2"/>
</dbReference>
<evidence type="ECO:0000256" key="9">
    <source>
        <dbReference type="SAM" id="Phobius"/>
    </source>
</evidence>
<dbReference type="SUPFAM" id="SSF161070">
    <property type="entry name" value="SNF-like"/>
    <property type="match status" value="1"/>
</dbReference>
<reference evidence="10 11" key="1">
    <citation type="submission" date="2019-05" db="EMBL/GenBank/DDBJ databases">
        <title>Another draft genome of Portunus trituberculatus and its Hox gene families provides insights of decapod evolution.</title>
        <authorList>
            <person name="Jeong J.-H."/>
            <person name="Song I."/>
            <person name="Kim S."/>
            <person name="Choi T."/>
            <person name="Kim D."/>
            <person name="Ryu S."/>
            <person name="Kim W."/>
        </authorList>
    </citation>
    <scope>NUCLEOTIDE SEQUENCE [LARGE SCALE GENOMIC DNA]</scope>
    <source>
        <tissue evidence="10">Muscle</tissue>
    </source>
</reference>
<keyword evidence="4 9" id="KW-0812">Transmembrane</keyword>
<evidence type="ECO:0000313" key="10">
    <source>
        <dbReference type="EMBL" id="MPC35993.1"/>
    </source>
</evidence>
<evidence type="ECO:0000313" key="11">
    <source>
        <dbReference type="Proteomes" id="UP000324222"/>
    </source>
</evidence>
<evidence type="ECO:0000256" key="8">
    <source>
        <dbReference type="PIRSR" id="PIRSR600175-1"/>
    </source>
</evidence>
<sequence length="228" mass="26197">MEGWLAGWLRRQDRGIYKNSKEAFLALVGFSVGLGNFWRFPTSAFEFKGATFLIAYIICLLSMGLPLLILEISLGQYHQRGPAHIFSRMCRPLSDCMHYTMEDAFESANRYFNESIGGLSTETEHPYEMHHWLMLCLGVAWVLVIVCLIQGVRHSGKVFYVTVLYPYVVLLCLFGLSEFIPFCCPCCLLQISQPISQLIADSIIRNYRTHCFVLPLCYIIPIFNYKIH</sequence>
<keyword evidence="8" id="KW-0915">Sodium</keyword>
<dbReference type="PROSITE" id="PS50267">
    <property type="entry name" value="NA_NEUROTRAN_SYMP_3"/>
    <property type="match status" value="1"/>
</dbReference>
<organism evidence="10 11">
    <name type="scientific">Portunus trituberculatus</name>
    <name type="common">Swimming crab</name>
    <name type="synonym">Neptunus trituberculatus</name>
    <dbReference type="NCBI Taxonomy" id="210409"/>
    <lineage>
        <taxon>Eukaryota</taxon>
        <taxon>Metazoa</taxon>
        <taxon>Ecdysozoa</taxon>
        <taxon>Arthropoda</taxon>
        <taxon>Crustacea</taxon>
        <taxon>Multicrustacea</taxon>
        <taxon>Malacostraca</taxon>
        <taxon>Eumalacostraca</taxon>
        <taxon>Eucarida</taxon>
        <taxon>Decapoda</taxon>
        <taxon>Pleocyemata</taxon>
        <taxon>Brachyura</taxon>
        <taxon>Eubrachyura</taxon>
        <taxon>Portunoidea</taxon>
        <taxon>Portunidae</taxon>
        <taxon>Portuninae</taxon>
        <taxon>Portunus</taxon>
    </lineage>
</organism>
<evidence type="ECO:0000256" key="3">
    <source>
        <dbReference type="ARBA" id="ARBA00022448"/>
    </source>
</evidence>
<comment type="similarity">
    <text evidence="2">Belongs to the sodium:neurotransmitter symporter (SNF) (TC 2.A.22) family.</text>
</comment>
<dbReference type="PRINTS" id="PR00176">
    <property type="entry name" value="NANEUSMPORT"/>
</dbReference>
<keyword evidence="8" id="KW-0479">Metal-binding</keyword>
<dbReference type="PANTHER" id="PTHR11616">
    <property type="entry name" value="SODIUM/CHLORIDE DEPENDENT TRANSPORTER"/>
    <property type="match status" value="1"/>
</dbReference>
<evidence type="ECO:0000256" key="4">
    <source>
        <dbReference type="ARBA" id="ARBA00022692"/>
    </source>
</evidence>
<proteinExistence type="inferred from homology"/>
<keyword evidence="7 9" id="KW-0472">Membrane</keyword>
<comment type="subcellular location">
    <subcellularLocation>
        <location evidence="1">Membrane</location>
        <topology evidence="1">Multi-pass membrane protein</topology>
    </subcellularLocation>
</comment>
<keyword evidence="6 9" id="KW-1133">Transmembrane helix</keyword>
<evidence type="ECO:0000256" key="5">
    <source>
        <dbReference type="ARBA" id="ARBA00022847"/>
    </source>
</evidence>